<proteinExistence type="predicted"/>
<dbReference type="EMBL" id="BARV01004676">
    <property type="protein sequence ID" value="GAI05799.1"/>
    <property type="molecule type" value="Genomic_DNA"/>
</dbReference>
<gene>
    <name evidence="1" type="ORF">S06H3_10194</name>
</gene>
<accession>X1MHE9</accession>
<name>X1MHE9_9ZZZZ</name>
<comment type="caution">
    <text evidence="1">The sequence shown here is derived from an EMBL/GenBank/DDBJ whole genome shotgun (WGS) entry which is preliminary data.</text>
</comment>
<dbReference type="AlphaFoldDB" id="X1MHE9"/>
<evidence type="ECO:0000313" key="1">
    <source>
        <dbReference type="EMBL" id="GAI05799.1"/>
    </source>
</evidence>
<reference evidence="1" key="1">
    <citation type="journal article" date="2014" name="Front. Microbiol.">
        <title>High frequency of phylogenetically diverse reductive dehalogenase-homologous genes in deep subseafloor sedimentary metagenomes.</title>
        <authorList>
            <person name="Kawai M."/>
            <person name="Futagami T."/>
            <person name="Toyoda A."/>
            <person name="Takaki Y."/>
            <person name="Nishi S."/>
            <person name="Hori S."/>
            <person name="Arai W."/>
            <person name="Tsubouchi T."/>
            <person name="Morono Y."/>
            <person name="Uchiyama I."/>
            <person name="Ito T."/>
            <person name="Fujiyama A."/>
            <person name="Inagaki F."/>
            <person name="Takami H."/>
        </authorList>
    </citation>
    <scope>NUCLEOTIDE SEQUENCE</scope>
    <source>
        <strain evidence="1">Expedition CK06-06</strain>
    </source>
</reference>
<sequence length="44" mass="5509">VDELFNQLNVNEPILKNFRKTMEVRTFKEDLHSYLMRYKRYSQN</sequence>
<feature type="non-terminal residue" evidence="1">
    <location>
        <position position="1"/>
    </location>
</feature>
<protein>
    <submittedName>
        <fullName evidence="1">Uncharacterized protein</fullName>
    </submittedName>
</protein>
<organism evidence="1">
    <name type="scientific">marine sediment metagenome</name>
    <dbReference type="NCBI Taxonomy" id="412755"/>
    <lineage>
        <taxon>unclassified sequences</taxon>
        <taxon>metagenomes</taxon>
        <taxon>ecological metagenomes</taxon>
    </lineage>
</organism>